<dbReference type="GO" id="GO:0009103">
    <property type="term" value="P:lipopolysaccharide biosynthetic process"/>
    <property type="evidence" value="ECO:0007669"/>
    <property type="project" value="TreeGrafter"/>
</dbReference>
<feature type="transmembrane region" description="Helical" evidence="1">
    <location>
        <begin position="433"/>
        <end position="454"/>
    </location>
</feature>
<feature type="transmembrane region" description="Helical" evidence="1">
    <location>
        <begin position="138"/>
        <end position="159"/>
    </location>
</feature>
<organism evidence="3 4">
    <name type="scientific">Roseimicrobium gellanilyticum</name>
    <dbReference type="NCBI Taxonomy" id="748857"/>
    <lineage>
        <taxon>Bacteria</taxon>
        <taxon>Pseudomonadati</taxon>
        <taxon>Verrucomicrobiota</taxon>
        <taxon>Verrucomicrobiia</taxon>
        <taxon>Verrucomicrobiales</taxon>
        <taxon>Verrucomicrobiaceae</taxon>
        <taxon>Roseimicrobium</taxon>
    </lineage>
</organism>
<sequence length="547" mass="61093">MSHSKSRVRSFSVLCGILAVLVGLVILLQHSSGTLAAWTARIENSKLEPADGGAYAWSIPAKLRQTEIPTSVRLLENGAPLTQAATSNQVREGGRGLFSISLKQVWLSSTDGTDPRQNGRRYEVQVSRNVPKLMLTTAWILIFLGALFLTRGLWGFWIWSALWPGTAQAAAPRPKPAREWSLDAIRGIAIMLVLFAHVPWPKGVPDFPKPLLLMFNRGGWMGVDLFFVLSGYLISGLLLEEWRQNGSVRVGRFLYRRAWKIYPAHWILILATVVAATFVPLQSAEVSIDRITHELLYLQNYLGGVWGHTWSLGVEEQFYLLLAFAFALAVSQRAPSKDGENLRWLPRLALCICLICPALRILRFLHGGHYAYNYAATHLHGDALMWGVLLRYARHARPDVFVRWADRLRWWGPPAIAVLLSPCFAYGRNDWTMTIGLTAVSLATCLLILTLYGWQQRHGSGPVLAPLCFLGRHSYTLYLWHFPLVQVMSPYYLAAPTAPTSMAWFAGYVVATMGISLSVSWLIEAPLLRLRDRLVPSGIGNPATSRG</sequence>
<gene>
    <name evidence="3" type="ORF">DES53_102705</name>
</gene>
<keyword evidence="1" id="KW-0812">Transmembrane</keyword>
<dbReference type="PANTHER" id="PTHR23028:SF53">
    <property type="entry name" value="ACYL_TRANSF_3 DOMAIN-CONTAINING PROTEIN"/>
    <property type="match status" value="1"/>
</dbReference>
<dbReference type="PANTHER" id="PTHR23028">
    <property type="entry name" value="ACETYLTRANSFERASE"/>
    <property type="match status" value="1"/>
</dbReference>
<feature type="transmembrane region" description="Helical" evidence="1">
    <location>
        <begin position="318"/>
        <end position="336"/>
    </location>
</feature>
<protein>
    <submittedName>
        <fullName evidence="3">Peptidoglycan/LPS O-acetylase OafA/YrhL</fullName>
    </submittedName>
</protein>
<dbReference type="GO" id="GO:0016747">
    <property type="term" value="F:acyltransferase activity, transferring groups other than amino-acyl groups"/>
    <property type="evidence" value="ECO:0007669"/>
    <property type="project" value="InterPro"/>
</dbReference>
<accession>A0A366HUD4</accession>
<name>A0A366HUD4_9BACT</name>
<keyword evidence="1" id="KW-0472">Membrane</keyword>
<feature type="transmembrane region" description="Helical" evidence="1">
    <location>
        <begin position="348"/>
        <end position="365"/>
    </location>
</feature>
<comment type="caution">
    <text evidence="3">The sequence shown here is derived from an EMBL/GenBank/DDBJ whole genome shotgun (WGS) entry which is preliminary data.</text>
</comment>
<dbReference type="AlphaFoldDB" id="A0A366HUD4"/>
<dbReference type="Pfam" id="PF01757">
    <property type="entry name" value="Acyl_transf_3"/>
    <property type="match status" value="1"/>
</dbReference>
<feature type="transmembrane region" description="Helical" evidence="1">
    <location>
        <begin position="505"/>
        <end position="523"/>
    </location>
</feature>
<feature type="transmembrane region" description="Helical" evidence="1">
    <location>
        <begin position="180"/>
        <end position="200"/>
    </location>
</feature>
<reference evidence="3 4" key="1">
    <citation type="submission" date="2018-06" db="EMBL/GenBank/DDBJ databases">
        <title>Genomic Encyclopedia of Type Strains, Phase IV (KMG-IV): sequencing the most valuable type-strain genomes for metagenomic binning, comparative biology and taxonomic classification.</title>
        <authorList>
            <person name="Goeker M."/>
        </authorList>
    </citation>
    <scope>NUCLEOTIDE SEQUENCE [LARGE SCALE GENOMIC DNA]</scope>
    <source>
        <strain evidence="3 4">DSM 25532</strain>
    </source>
</reference>
<proteinExistence type="predicted"/>
<dbReference type="EMBL" id="QNRR01000002">
    <property type="protein sequence ID" value="RBP46317.1"/>
    <property type="molecule type" value="Genomic_DNA"/>
</dbReference>
<dbReference type="InterPro" id="IPR002656">
    <property type="entry name" value="Acyl_transf_3_dom"/>
</dbReference>
<keyword evidence="4" id="KW-1185">Reference proteome</keyword>
<dbReference type="InterPro" id="IPR050879">
    <property type="entry name" value="Acyltransferase_3"/>
</dbReference>
<evidence type="ECO:0000313" key="4">
    <source>
        <dbReference type="Proteomes" id="UP000253426"/>
    </source>
</evidence>
<evidence type="ECO:0000313" key="3">
    <source>
        <dbReference type="EMBL" id="RBP46317.1"/>
    </source>
</evidence>
<dbReference type="OrthoDB" id="9796461at2"/>
<dbReference type="Proteomes" id="UP000253426">
    <property type="component" value="Unassembled WGS sequence"/>
</dbReference>
<dbReference type="GO" id="GO:0016020">
    <property type="term" value="C:membrane"/>
    <property type="evidence" value="ECO:0007669"/>
    <property type="project" value="TreeGrafter"/>
</dbReference>
<keyword evidence="1" id="KW-1133">Transmembrane helix</keyword>
<feature type="domain" description="Acyltransferase 3" evidence="2">
    <location>
        <begin position="181"/>
        <end position="520"/>
    </location>
</feature>
<evidence type="ECO:0000256" key="1">
    <source>
        <dbReference type="SAM" id="Phobius"/>
    </source>
</evidence>
<dbReference type="RefSeq" id="WP_113957843.1">
    <property type="nucleotide sequence ID" value="NZ_QNRR01000002.1"/>
</dbReference>
<feature type="transmembrane region" description="Helical" evidence="1">
    <location>
        <begin position="220"/>
        <end position="240"/>
    </location>
</feature>
<evidence type="ECO:0000259" key="2">
    <source>
        <dbReference type="Pfam" id="PF01757"/>
    </source>
</evidence>
<feature type="transmembrane region" description="Helical" evidence="1">
    <location>
        <begin position="261"/>
        <end position="281"/>
    </location>
</feature>